<dbReference type="EMBL" id="JAIFRP010000074">
    <property type="protein sequence ID" value="KAK2579798.1"/>
    <property type="molecule type" value="Genomic_DNA"/>
</dbReference>
<reference evidence="2" key="2">
    <citation type="journal article" date="2023" name="Commun. Biol.">
        <title>Intrasexual cuticular hydrocarbon dimorphism in a wasp sheds light on hydrocarbon biosynthesis genes in Hymenoptera.</title>
        <authorList>
            <person name="Moris V.C."/>
            <person name="Podsiadlowski L."/>
            <person name="Martin S."/>
            <person name="Oeyen J.P."/>
            <person name="Donath A."/>
            <person name="Petersen M."/>
            <person name="Wilbrandt J."/>
            <person name="Misof B."/>
            <person name="Liedtke D."/>
            <person name="Thamm M."/>
            <person name="Scheiner R."/>
            <person name="Schmitt T."/>
            <person name="Niehuis O."/>
        </authorList>
    </citation>
    <scope>NUCLEOTIDE SEQUENCE</scope>
    <source>
        <strain evidence="2">GBR_01_08_01A</strain>
    </source>
</reference>
<protein>
    <submittedName>
        <fullName evidence="2">Uncharacterized protein</fullName>
    </submittedName>
</protein>
<keyword evidence="3" id="KW-1185">Reference proteome</keyword>
<name>A0AAD9VM99_9HYME</name>
<feature type="compositionally biased region" description="Polar residues" evidence="1">
    <location>
        <begin position="80"/>
        <end position="92"/>
    </location>
</feature>
<proteinExistence type="predicted"/>
<evidence type="ECO:0000313" key="2">
    <source>
        <dbReference type="EMBL" id="KAK2579798.1"/>
    </source>
</evidence>
<evidence type="ECO:0000256" key="1">
    <source>
        <dbReference type="SAM" id="MobiDB-lite"/>
    </source>
</evidence>
<gene>
    <name evidence="2" type="ORF">KPH14_008680</name>
</gene>
<reference evidence="2" key="1">
    <citation type="submission" date="2021-08" db="EMBL/GenBank/DDBJ databases">
        <authorList>
            <person name="Misof B."/>
            <person name="Oliver O."/>
            <person name="Podsiadlowski L."/>
            <person name="Donath A."/>
            <person name="Peters R."/>
            <person name="Mayer C."/>
            <person name="Rust J."/>
            <person name="Gunkel S."/>
            <person name="Lesny P."/>
            <person name="Martin S."/>
            <person name="Oeyen J.P."/>
            <person name="Petersen M."/>
            <person name="Panagiotis P."/>
            <person name="Wilbrandt J."/>
            <person name="Tanja T."/>
        </authorList>
    </citation>
    <scope>NUCLEOTIDE SEQUENCE</scope>
    <source>
        <strain evidence="2">GBR_01_08_01A</strain>
        <tissue evidence="2">Thorax + abdomen</tissue>
    </source>
</reference>
<organism evidence="2 3">
    <name type="scientific">Odynerus spinipes</name>
    <dbReference type="NCBI Taxonomy" id="1348599"/>
    <lineage>
        <taxon>Eukaryota</taxon>
        <taxon>Metazoa</taxon>
        <taxon>Ecdysozoa</taxon>
        <taxon>Arthropoda</taxon>
        <taxon>Hexapoda</taxon>
        <taxon>Insecta</taxon>
        <taxon>Pterygota</taxon>
        <taxon>Neoptera</taxon>
        <taxon>Endopterygota</taxon>
        <taxon>Hymenoptera</taxon>
        <taxon>Apocrita</taxon>
        <taxon>Aculeata</taxon>
        <taxon>Vespoidea</taxon>
        <taxon>Vespidae</taxon>
        <taxon>Eumeninae</taxon>
        <taxon>Odynerus</taxon>
    </lineage>
</organism>
<feature type="region of interest" description="Disordered" evidence="1">
    <location>
        <begin position="70"/>
        <end position="98"/>
    </location>
</feature>
<dbReference type="Proteomes" id="UP001258017">
    <property type="component" value="Unassembled WGS sequence"/>
</dbReference>
<dbReference type="AlphaFoldDB" id="A0AAD9VM99"/>
<accession>A0AAD9VM99</accession>
<evidence type="ECO:0000313" key="3">
    <source>
        <dbReference type="Proteomes" id="UP001258017"/>
    </source>
</evidence>
<sequence>MTERARRLADARRRDTLKECVESTVAAVEEGDARARPRKDIDNIYEEGLEPWTAGIKSDTLMHRLSIRGSTDGEEAATRRQGNFDRQSTSKGVTLALG</sequence>
<comment type="caution">
    <text evidence="2">The sequence shown here is derived from an EMBL/GenBank/DDBJ whole genome shotgun (WGS) entry which is preliminary data.</text>
</comment>